<evidence type="ECO:0000313" key="4">
    <source>
        <dbReference type="Proteomes" id="UP001619887"/>
    </source>
</evidence>
<keyword evidence="4" id="KW-1185">Reference proteome</keyword>
<dbReference type="Pfam" id="PF18658">
    <property type="entry name" value="zf-C2H2_12"/>
    <property type="match status" value="1"/>
</dbReference>
<dbReference type="AlphaFoldDB" id="A0ABD2FYW2"/>
<name>A0ABD2FYW2_PAGBO</name>
<dbReference type="PANTHER" id="PTHR34589:SF2">
    <property type="entry name" value="ZINC FINGER TRANSLOCATION-ASSOCIATED PROTEIN"/>
    <property type="match status" value="1"/>
</dbReference>
<feature type="compositionally biased region" description="Low complexity" evidence="1">
    <location>
        <begin position="71"/>
        <end position="83"/>
    </location>
</feature>
<dbReference type="PANTHER" id="PTHR34589">
    <property type="entry name" value="SIMILAR TO RIKEN CDNA 2700081O15"/>
    <property type="match status" value="1"/>
</dbReference>
<reference evidence="3 4" key="1">
    <citation type="journal article" date="2022" name="G3 (Bethesda)">
        <title>Evaluating Illumina-, Nanopore-, and PacBio-based genome assembly strategies with the bald notothen, Trematomus borchgrevinki.</title>
        <authorList>
            <person name="Rayamajhi N."/>
            <person name="Cheng C.C."/>
            <person name="Catchen J.M."/>
        </authorList>
    </citation>
    <scope>NUCLEOTIDE SEQUENCE [LARGE SCALE GENOMIC DNA]</scope>
    <source>
        <strain evidence="3">AGRC-2024</strain>
    </source>
</reference>
<reference evidence="3 4" key="2">
    <citation type="journal article" date="2024" name="G3 (Bethesda)">
        <title>The genome of the cryopelagic Antarctic bald notothen, Trematomus borchgrevinki.</title>
        <authorList>
            <person name="Rayamajhi N."/>
            <person name="Rivera-Colon A.G."/>
            <person name="Minhas B.F."/>
            <person name="Cheng C.C."/>
            <person name="Catchen J.M."/>
        </authorList>
    </citation>
    <scope>NUCLEOTIDE SEQUENCE [LARGE SCALE GENOMIC DNA]</scope>
    <source>
        <strain evidence="3">AGRC-2024</strain>
    </source>
</reference>
<comment type="caution">
    <text evidence="3">The sequence shown here is derived from an EMBL/GenBank/DDBJ whole genome shotgun (WGS) entry which is preliminary data.</text>
</comment>
<gene>
    <name evidence="3" type="ORF">OYC64_004661</name>
</gene>
<sequence length="83" mass="8810">MVCGATLATLKVSTIKRHVQQVHPHSLFYSAQERQQALLSYSQTAPSFTHSEDCCSPQDHGPTQPAPTQPAPATAPATAHSGT</sequence>
<dbReference type="EMBL" id="JBIYXZ010002085">
    <property type="protein sequence ID" value="KAL3046717.1"/>
    <property type="molecule type" value="Genomic_DNA"/>
</dbReference>
<evidence type="ECO:0000256" key="1">
    <source>
        <dbReference type="SAM" id="MobiDB-lite"/>
    </source>
</evidence>
<evidence type="ECO:0000259" key="2">
    <source>
        <dbReference type="Pfam" id="PF18658"/>
    </source>
</evidence>
<accession>A0ABD2FYW2</accession>
<dbReference type="InterPro" id="IPR040647">
    <property type="entry name" value="SPIN-DOC_Znf-C2H2"/>
</dbReference>
<organism evidence="3 4">
    <name type="scientific">Pagothenia borchgrevinki</name>
    <name type="common">Bald rockcod</name>
    <name type="synonym">Trematomus borchgrevinki</name>
    <dbReference type="NCBI Taxonomy" id="8213"/>
    <lineage>
        <taxon>Eukaryota</taxon>
        <taxon>Metazoa</taxon>
        <taxon>Chordata</taxon>
        <taxon>Craniata</taxon>
        <taxon>Vertebrata</taxon>
        <taxon>Euteleostomi</taxon>
        <taxon>Actinopterygii</taxon>
        <taxon>Neopterygii</taxon>
        <taxon>Teleostei</taxon>
        <taxon>Neoteleostei</taxon>
        <taxon>Acanthomorphata</taxon>
        <taxon>Eupercaria</taxon>
        <taxon>Perciformes</taxon>
        <taxon>Notothenioidei</taxon>
        <taxon>Nototheniidae</taxon>
        <taxon>Pagothenia</taxon>
    </lineage>
</organism>
<evidence type="ECO:0000313" key="3">
    <source>
        <dbReference type="EMBL" id="KAL3046717.1"/>
    </source>
</evidence>
<proteinExistence type="predicted"/>
<feature type="region of interest" description="Disordered" evidence="1">
    <location>
        <begin position="47"/>
        <end position="83"/>
    </location>
</feature>
<feature type="domain" description="SPIN-DOC-like zinc-finger" evidence="2">
    <location>
        <begin position="1"/>
        <end position="42"/>
    </location>
</feature>
<protein>
    <recommendedName>
        <fullName evidence="2">SPIN-DOC-like zinc-finger domain-containing protein</fullName>
    </recommendedName>
</protein>
<dbReference type="Proteomes" id="UP001619887">
    <property type="component" value="Unassembled WGS sequence"/>
</dbReference>
<dbReference type="InterPro" id="IPR052675">
    <property type="entry name" value="ZnF_transloc-Spindlin_int"/>
</dbReference>